<dbReference type="InterPro" id="IPR005835">
    <property type="entry name" value="NTP_transferase_dom"/>
</dbReference>
<keyword evidence="3" id="KW-1185">Reference proteome</keyword>
<comment type="caution">
    <text evidence="2">The sequence shown here is derived from an EMBL/GenBank/DDBJ whole genome shotgun (WGS) entry which is preliminary data.</text>
</comment>
<dbReference type="EMBL" id="JAJJMB010009300">
    <property type="protein sequence ID" value="KAI3914463.1"/>
    <property type="molecule type" value="Genomic_DNA"/>
</dbReference>
<dbReference type="AlphaFoldDB" id="A0AAD4XHI7"/>
<dbReference type="Gene3D" id="3.90.550.10">
    <property type="entry name" value="Spore Coat Polysaccharide Biosynthesis Protein SpsA, Chain A"/>
    <property type="match status" value="1"/>
</dbReference>
<dbReference type="Pfam" id="PF00483">
    <property type="entry name" value="NTP_transferase"/>
    <property type="match status" value="1"/>
</dbReference>
<feature type="domain" description="Nucleotidyl transferase" evidence="1">
    <location>
        <begin position="102"/>
        <end position="198"/>
    </location>
</feature>
<evidence type="ECO:0000259" key="1">
    <source>
        <dbReference type="Pfam" id="PF00483"/>
    </source>
</evidence>
<dbReference type="InterPro" id="IPR029044">
    <property type="entry name" value="Nucleotide-diphossugar_trans"/>
</dbReference>
<organism evidence="2 3">
    <name type="scientific">Papaver atlanticum</name>
    <dbReference type="NCBI Taxonomy" id="357466"/>
    <lineage>
        <taxon>Eukaryota</taxon>
        <taxon>Viridiplantae</taxon>
        <taxon>Streptophyta</taxon>
        <taxon>Embryophyta</taxon>
        <taxon>Tracheophyta</taxon>
        <taxon>Spermatophyta</taxon>
        <taxon>Magnoliopsida</taxon>
        <taxon>Ranunculales</taxon>
        <taxon>Papaveraceae</taxon>
        <taxon>Papaveroideae</taxon>
        <taxon>Papaver</taxon>
    </lineage>
</organism>
<protein>
    <recommendedName>
        <fullName evidence="1">Nucleotidyl transferase domain-containing protein</fullName>
    </recommendedName>
</protein>
<name>A0AAD4XHI7_9MAGN</name>
<reference evidence="2" key="1">
    <citation type="submission" date="2022-04" db="EMBL/GenBank/DDBJ databases">
        <title>A functionally conserved STORR gene fusion in Papaver species that diverged 16.8 million years ago.</title>
        <authorList>
            <person name="Catania T."/>
        </authorList>
    </citation>
    <scope>NUCLEOTIDE SEQUENCE</scope>
    <source>
        <strain evidence="2">S-188037</strain>
    </source>
</reference>
<dbReference type="SUPFAM" id="SSF53448">
    <property type="entry name" value="Nucleotide-diphospho-sugar transferases"/>
    <property type="match status" value="1"/>
</dbReference>
<accession>A0AAD4XHI7</accession>
<sequence length="199" mass="22728">HTLSSILDFGCPIEKRATIYLSSYCFTFLKWVLRFATPLPNVQQQPPIPNFLPYCGKFLSRVHISLVSMESQIHCSSSKRSSFIKYKEINRIHEIEMMLYVSKGFEAKLRIKIIYFQETKPLGTTGPLALPKDKLIGDCGELFFFCNSEVIWEHPNKVMIEFRKAHGGDASILVTEMVDDPLKYSVVVTEEATGKVENL</sequence>
<dbReference type="PANTHER" id="PTHR22572">
    <property type="entry name" value="SUGAR-1-PHOSPHATE GUANYL TRANSFERASE"/>
    <property type="match status" value="1"/>
</dbReference>
<evidence type="ECO:0000313" key="2">
    <source>
        <dbReference type="EMBL" id="KAI3914463.1"/>
    </source>
</evidence>
<evidence type="ECO:0000313" key="3">
    <source>
        <dbReference type="Proteomes" id="UP001202328"/>
    </source>
</evidence>
<dbReference type="Proteomes" id="UP001202328">
    <property type="component" value="Unassembled WGS sequence"/>
</dbReference>
<proteinExistence type="predicted"/>
<feature type="non-terminal residue" evidence="2">
    <location>
        <position position="1"/>
    </location>
</feature>
<dbReference type="InterPro" id="IPR050486">
    <property type="entry name" value="Mannose-1P_guanyltransferase"/>
</dbReference>
<gene>
    <name evidence="2" type="ORF">MKW98_017227</name>
</gene>